<gene>
    <name evidence="1" type="ORF">NC661_18270</name>
</gene>
<keyword evidence="2" id="KW-1185">Reference proteome</keyword>
<evidence type="ECO:0000313" key="2">
    <source>
        <dbReference type="Proteomes" id="UP001145072"/>
    </source>
</evidence>
<comment type="caution">
    <text evidence="1">The sequence shown here is derived from an EMBL/GenBank/DDBJ whole genome shotgun (WGS) entry which is preliminary data.</text>
</comment>
<organism evidence="1 2">
    <name type="scientific">Aquibacillus koreensis</name>
    <dbReference type="NCBI Taxonomy" id="279446"/>
    <lineage>
        <taxon>Bacteria</taxon>
        <taxon>Bacillati</taxon>
        <taxon>Bacillota</taxon>
        <taxon>Bacilli</taxon>
        <taxon>Bacillales</taxon>
        <taxon>Bacillaceae</taxon>
        <taxon>Aquibacillus</taxon>
    </lineage>
</organism>
<dbReference type="RefSeq" id="WP_259868171.1">
    <property type="nucleotide sequence ID" value="NZ_JAMQJZ010000018.1"/>
</dbReference>
<dbReference type="AlphaFoldDB" id="A0A9X3WMA5"/>
<dbReference type="Proteomes" id="UP001145072">
    <property type="component" value="Unassembled WGS sequence"/>
</dbReference>
<reference evidence="1" key="1">
    <citation type="submission" date="2022-06" db="EMBL/GenBank/DDBJ databases">
        <title>Aquibacillus sp. a new bacterium isolated from soil saline samples.</title>
        <authorList>
            <person name="Galisteo C."/>
            <person name="De La Haba R."/>
            <person name="Sanchez-Porro C."/>
            <person name="Ventosa A."/>
        </authorList>
    </citation>
    <scope>NUCLEOTIDE SEQUENCE</scope>
    <source>
        <strain evidence="1">JCM 12387</strain>
    </source>
</reference>
<sequence length="48" mass="5789">MKKHTCPRCDLETPRVIKYYSEYICQLCYVRIPVEERTKAALEERLVI</sequence>
<dbReference type="EMBL" id="JAMQJZ010000018">
    <property type="protein sequence ID" value="MDC3422300.1"/>
    <property type="molecule type" value="Genomic_DNA"/>
</dbReference>
<name>A0A9X3WMA5_9BACI</name>
<accession>A0A9X3WMA5</accession>
<protein>
    <submittedName>
        <fullName evidence="1">Uncharacterized protein</fullName>
    </submittedName>
</protein>
<proteinExistence type="predicted"/>
<evidence type="ECO:0000313" key="1">
    <source>
        <dbReference type="EMBL" id="MDC3422300.1"/>
    </source>
</evidence>